<dbReference type="EC" id="5.1.3.2" evidence="5 9"/>
<evidence type="ECO:0000313" key="11">
    <source>
        <dbReference type="EMBL" id="MEN7548388.1"/>
    </source>
</evidence>
<organism evidence="11 12">
    <name type="scientific">Rapidithrix thailandica</name>
    <dbReference type="NCBI Taxonomy" id="413964"/>
    <lineage>
        <taxon>Bacteria</taxon>
        <taxon>Pseudomonadati</taxon>
        <taxon>Bacteroidota</taxon>
        <taxon>Cytophagia</taxon>
        <taxon>Cytophagales</taxon>
        <taxon>Flammeovirgaceae</taxon>
        <taxon>Rapidithrix</taxon>
    </lineage>
</organism>
<evidence type="ECO:0000313" key="12">
    <source>
        <dbReference type="Proteomes" id="UP001403385"/>
    </source>
</evidence>
<comment type="caution">
    <text evidence="11">The sequence shown here is derived from an EMBL/GenBank/DDBJ whole genome shotgun (WGS) entry which is preliminary data.</text>
</comment>
<evidence type="ECO:0000259" key="10">
    <source>
        <dbReference type="Pfam" id="PF16363"/>
    </source>
</evidence>
<dbReference type="PANTHER" id="PTHR43725:SF47">
    <property type="entry name" value="UDP-GLUCOSE 4-EPIMERASE"/>
    <property type="match status" value="1"/>
</dbReference>
<comment type="cofactor">
    <cofactor evidence="2 9">
        <name>NAD(+)</name>
        <dbReference type="ChEBI" id="CHEBI:57540"/>
    </cofactor>
</comment>
<dbReference type="Pfam" id="PF16363">
    <property type="entry name" value="GDP_Man_Dehyd"/>
    <property type="match status" value="1"/>
</dbReference>
<comment type="pathway">
    <text evidence="3 9">Carbohydrate metabolism; galactose metabolism.</text>
</comment>
<dbReference type="GO" id="GO:0006012">
    <property type="term" value="P:galactose metabolic process"/>
    <property type="evidence" value="ECO:0007669"/>
    <property type="project" value="InterPro"/>
</dbReference>
<keyword evidence="9" id="KW-0119">Carbohydrate metabolism</keyword>
<protein>
    <recommendedName>
        <fullName evidence="6 9">UDP-glucose 4-epimerase</fullName>
        <ecNumber evidence="5 9">5.1.3.2</ecNumber>
    </recommendedName>
</protein>
<evidence type="ECO:0000256" key="9">
    <source>
        <dbReference type="RuleBase" id="RU366046"/>
    </source>
</evidence>
<dbReference type="CDD" id="cd05247">
    <property type="entry name" value="UDP_G4E_1_SDR_e"/>
    <property type="match status" value="1"/>
</dbReference>
<proteinExistence type="inferred from homology"/>
<feature type="domain" description="NAD(P)-binding" evidence="10">
    <location>
        <begin position="6"/>
        <end position="329"/>
    </location>
</feature>
<evidence type="ECO:0000256" key="2">
    <source>
        <dbReference type="ARBA" id="ARBA00001911"/>
    </source>
</evidence>
<dbReference type="InterPro" id="IPR016040">
    <property type="entry name" value="NAD(P)-bd_dom"/>
</dbReference>
<name>A0AAW9SAM0_9BACT</name>
<keyword evidence="7 9" id="KW-0520">NAD</keyword>
<accession>A0AAW9SAM0</accession>
<keyword evidence="8 9" id="KW-0413">Isomerase</keyword>
<dbReference type="SUPFAM" id="SSF51735">
    <property type="entry name" value="NAD(P)-binding Rossmann-fold domains"/>
    <property type="match status" value="1"/>
</dbReference>
<dbReference type="PANTHER" id="PTHR43725">
    <property type="entry name" value="UDP-GLUCOSE 4-EPIMERASE"/>
    <property type="match status" value="1"/>
</dbReference>
<keyword evidence="12" id="KW-1185">Reference proteome</keyword>
<dbReference type="RefSeq" id="WP_346821167.1">
    <property type="nucleotide sequence ID" value="NZ_JBDKWZ010000005.1"/>
</dbReference>
<gene>
    <name evidence="11" type="primary">galE</name>
    <name evidence="11" type="ORF">AAG747_10745</name>
</gene>
<dbReference type="PRINTS" id="PR01713">
    <property type="entry name" value="NUCEPIMERASE"/>
</dbReference>
<dbReference type="InterPro" id="IPR005886">
    <property type="entry name" value="UDP_G4E"/>
</dbReference>
<evidence type="ECO:0000256" key="3">
    <source>
        <dbReference type="ARBA" id="ARBA00004947"/>
    </source>
</evidence>
<evidence type="ECO:0000256" key="4">
    <source>
        <dbReference type="ARBA" id="ARBA00007637"/>
    </source>
</evidence>
<evidence type="ECO:0000256" key="6">
    <source>
        <dbReference type="ARBA" id="ARBA00018569"/>
    </source>
</evidence>
<comment type="similarity">
    <text evidence="4 9">Belongs to the NAD(P)-dependent epimerase/dehydratase family.</text>
</comment>
<dbReference type="Gene3D" id="3.40.50.720">
    <property type="entry name" value="NAD(P)-binding Rossmann-like Domain"/>
    <property type="match status" value="1"/>
</dbReference>
<dbReference type="InterPro" id="IPR036291">
    <property type="entry name" value="NAD(P)-bd_dom_sf"/>
</dbReference>
<comment type="subunit">
    <text evidence="9">Homodimer.</text>
</comment>
<dbReference type="Proteomes" id="UP001403385">
    <property type="component" value="Unassembled WGS sequence"/>
</dbReference>
<sequence length="345" mass="38394">MSKKVLVTGGCGYIGSHTIIEMIRSTDYEVISVDNNINSTEKTMERIRQITGKEVKNYQVDLCDLAATRQIFEENDNLVGVIHFAALKAVGESVEQPHLYYHNNINSLLNILKCCEEFKVNNFIFSSSCSLYGNVEQLPVKEDTPLSKTESPYAHTKLVGEEIIKSIVHVNDVQAIALRYFNPVGADKTGLNGENPINKPNNLVPVITQTASGIIPKMQVFGDDYDTRDGSCIRDYIHVTDIANAHIKALNYLIEQRNSSNYEVFNLGTGNGVTVLEAIKAFEKISGLELNYEIGPKRAGDVMAIYSNSSKAKELLGWETTFGIEEMMASAWKWQQNLNKEAGRA</sequence>
<dbReference type="AlphaFoldDB" id="A0AAW9SAM0"/>
<dbReference type="GO" id="GO:0003978">
    <property type="term" value="F:UDP-glucose 4-epimerase activity"/>
    <property type="evidence" value="ECO:0007669"/>
    <property type="project" value="UniProtKB-UniRule"/>
</dbReference>
<evidence type="ECO:0000256" key="8">
    <source>
        <dbReference type="ARBA" id="ARBA00023235"/>
    </source>
</evidence>
<evidence type="ECO:0000256" key="5">
    <source>
        <dbReference type="ARBA" id="ARBA00013189"/>
    </source>
</evidence>
<dbReference type="GO" id="GO:0005829">
    <property type="term" value="C:cytosol"/>
    <property type="evidence" value="ECO:0007669"/>
    <property type="project" value="TreeGrafter"/>
</dbReference>
<comment type="catalytic activity">
    <reaction evidence="1 9">
        <text>UDP-alpha-D-glucose = UDP-alpha-D-galactose</text>
        <dbReference type="Rhea" id="RHEA:22168"/>
        <dbReference type="ChEBI" id="CHEBI:58885"/>
        <dbReference type="ChEBI" id="CHEBI:66914"/>
        <dbReference type="EC" id="5.1.3.2"/>
    </reaction>
</comment>
<dbReference type="NCBIfam" id="TIGR01179">
    <property type="entry name" value="galE"/>
    <property type="match status" value="1"/>
</dbReference>
<reference evidence="11 12" key="1">
    <citation type="submission" date="2024-04" db="EMBL/GenBank/DDBJ databases">
        <title>Novel genus in family Flammeovirgaceae.</title>
        <authorList>
            <person name="Nguyen T.H."/>
            <person name="Vuong T.Q."/>
            <person name="Le H."/>
            <person name="Kim S.-G."/>
        </authorList>
    </citation>
    <scope>NUCLEOTIDE SEQUENCE [LARGE SCALE GENOMIC DNA]</scope>
    <source>
        <strain evidence="11 12">JCM 23209</strain>
    </source>
</reference>
<evidence type="ECO:0000256" key="7">
    <source>
        <dbReference type="ARBA" id="ARBA00023027"/>
    </source>
</evidence>
<dbReference type="EMBL" id="JBDKWZ010000005">
    <property type="protein sequence ID" value="MEN7548388.1"/>
    <property type="molecule type" value="Genomic_DNA"/>
</dbReference>
<dbReference type="Gene3D" id="3.90.25.10">
    <property type="entry name" value="UDP-galactose 4-epimerase, domain 1"/>
    <property type="match status" value="1"/>
</dbReference>
<evidence type="ECO:0000256" key="1">
    <source>
        <dbReference type="ARBA" id="ARBA00000083"/>
    </source>
</evidence>